<dbReference type="EMBL" id="CDGJ01000125">
    <property type="protein sequence ID" value="CEJ09341.1"/>
    <property type="molecule type" value="Genomic_DNA"/>
</dbReference>
<evidence type="ECO:0000256" key="2">
    <source>
        <dbReference type="SAM" id="Phobius"/>
    </source>
</evidence>
<reference evidence="4" key="1">
    <citation type="submission" date="2014-11" db="EMBL/GenBank/DDBJ databases">
        <authorList>
            <person name="Hornung B.V."/>
        </authorList>
    </citation>
    <scope>NUCLEOTIDE SEQUENCE</scope>
    <source>
        <strain evidence="4">INE</strain>
    </source>
</reference>
<dbReference type="AlphaFoldDB" id="A0A8S0Y397"/>
<keyword evidence="2" id="KW-0472">Membrane</keyword>
<evidence type="ECO:0000313" key="3">
    <source>
        <dbReference type="EMBL" id="CAA7601825.1"/>
    </source>
</evidence>
<feature type="region of interest" description="Disordered" evidence="1">
    <location>
        <begin position="143"/>
        <end position="177"/>
    </location>
</feature>
<evidence type="ECO:0000256" key="1">
    <source>
        <dbReference type="SAM" id="MobiDB-lite"/>
    </source>
</evidence>
<organism evidence="3">
    <name type="scientific">Acididesulfobacillus acetoxydans</name>
    <dbReference type="NCBI Taxonomy" id="1561005"/>
    <lineage>
        <taxon>Bacteria</taxon>
        <taxon>Bacillati</taxon>
        <taxon>Bacillota</taxon>
        <taxon>Clostridia</taxon>
        <taxon>Eubacteriales</taxon>
        <taxon>Peptococcaceae</taxon>
        <taxon>Acididesulfobacillus</taxon>
    </lineage>
</organism>
<dbReference type="Proteomes" id="UP000836597">
    <property type="component" value="Chromosome"/>
</dbReference>
<protein>
    <submittedName>
        <fullName evidence="3">Prokaryotic signal transducing protein</fullName>
    </submittedName>
</protein>
<dbReference type="EMBL" id="LR746496">
    <property type="protein sequence ID" value="CAA7601825.1"/>
    <property type="molecule type" value="Genomic_DNA"/>
</dbReference>
<dbReference type="KEGG" id="aacx:DEACI_2494"/>
<keyword evidence="2" id="KW-1133">Transmembrane helix</keyword>
<keyword evidence="2" id="KW-0812">Transmembrane</keyword>
<sequence length="209" mass="22540">MTTVGAYQKVFCGPGGFWFGAEDFSGGGKERGEMVQEAGWVLVYGVAQEVEADIVLGLLQEEGIPALKRYPGAGQFLKLAYGLTSGVDIYVPVSQAARAKLLLAGGIKENGFPEDGPAEKGNPKSGVAARGFAENELAEQELSERELPKNGLPLHGPAKSVVRRRQTPASLPPASRDARQRDERWKWAILGIAAFLALVLLVYRNGFLW</sequence>
<feature type="transmembrane region" description="Helical" evidence="2">
    <location>
        <begin position="185"/>
        <end position="203"/>
    </location>
</feature>
<evidence type="ECO:0000313" key="5">
    <source>
        <dbReference type="Proteomes" id="UP001071230"/>
    </source>
</evidence>
<evidence type="ECO:0000313" key="4">
    <source>
        <dbReference type="EMBL" id="CEJ09341.1"/>
    </source>
</evidence>
<dbReference type="Proteomes" id="UP001071230">
    <property type="component" value="Unassembled WGS sequence"/>
</dbReference>
<gene>
    <name evidence="3" type="ORF">DEACI_2494</name>
    <name evidence="4" type="ORF">DEACI_3825</name>
</gene>
<proteinExistence type="predicted"/>
<name>A0A8S0Y397_9FIRM</name>
<accession>A0A8S0Y397</accession>
<keyword evidence="5" id="KW-1185">Reference proteome</keyword>
<reference evidence="3" key="2">
    <citation type="submission" date="2020-01" db="EMBL/GenBank/DDBJ databases">
        <authorList>
            <person name="Hornung B."/>
        </authorList>
    </citation>
    <scope>NUCLEOTIDE SEQUENCE</scope>
    <source>
        <strain evidence="3">PacBioINE</strain>
    </source>
</reference>